<gene>
    <name evidence="1" type="ORF">HF519_27700</name>
</gene>
<dbReference type="RefSeq" id="WP_169415938.1">
    <property type="nucleotide sequence ID" value="NZ_JAAXKZ010000170.1"/>
</dbReference>
<accession>A0A848DRY7</accession>
<dbReference type="Proteomes" id="UP000586918">
    <property type="component" value="Unassembled WGS sequence"/>
</dbReference>
<organism evidence="1 2">
    <name type="scientific">Pseudonocardia bannensis</name>
    <dbReference type="NCBI Taxonomy" id="630973"/>
    <lineage>
        <taxon>Bacteria</taxon>
        <taxon>Bacillati</taxon>
        <taxon>Actinomycetota</taxon>
        <taxon>Actinomycetes</taxon>
        <taxon>Pseudonocardiales</taxon>
        <taxon>Pseudonocardiaceae</taxon>
        <taxon>Pseudonocardia</taxon>
    </lineage>
</organism>
<name>A0A848DRY7_9PSEU</name>
<comment type="caution">
    <text evidence="1">The sequence shown here is derived from an EMBL/GenBank/DDBJ whole genome shotgun (WGS) entry which is preliminary data.</text>
</comment>
<sequence length="145" mass="15920">MKTVTDRDIAGIPARNLRLSREVFGEFWREAEAYSAAQTADGRQSWRAGGLVITCRWVACSTTDVNGQRSLALRPITGGTPVAYEELIEAEYVAAEILAAKDPATRRYAERPGYVEAVQAVLRWVWRRNGPRPVVDPTTAVGAAS</sequence>
<evidence type="ECO:0000313" key="2">
    <source>
        <dbReference type="Proteomes" id="UP000586918"/>
    </source>
</evidence>
<protein>
    <submittedName>
        <fullName evidence="1">Uncharacterized protein</fullName>
    </submittedName>
</protein>
<keyword evidence="2" id="KW-1185">Reference proteome</keyword>
<reference evidence="1 2" key="1">
    <citation type="submission" date="2020-04" db="EMBL/GenBank/DDBJ databases">
        <authorList>
            <person name="Klaysubun C."/>
            <person name="Duangmal K."/>
            <person name="Lipun K."/>
        </authorList>
    </citation>
    <scope>NUCLEOTIDE SEQUENCE [LARGE SCALE GENOMIC DNA]</scope>
    <source>
        <strain evidence="1 2">DSM 45300</strain>
    </source>
</reference>
<evidence type="ECO:0000313" key="1">
    <source>
        <dbReference type="EMBL" id="NMH95275.1"/>
    </source>
</evidence>
<dbReference type="AlphaFoldDB" id="A0A848DRY7"/>
<proteinExistence type="predicted"/>
<dbReference type="EMBL" id="JAAXKZ010000170">
    <property type="protein sequence ID" value="NMH95275.1"/>
    <property type="molecule type" value="Genomic_DNA"/>
</dbReference>